<reference evidence="1" key="2">
    <citation type="journal article" date="2015" name="Fish Shellfish Immunol.">
        <title>Early steps in the European eel (Anguilla anguilla)-Vibrio vulnificus interaction in the gills: Role of the RtxA13 toxin.</title>
        <authorList>
            <person name="Callol A."/>
            <person name="Pajuelo D."/>
            <person name="Ebbesson L."/>
            <person name="Teles M."/>
            <person name="MacKenzie S."/>
            <person name="Amaro C."/>
        </authorList>
    </citation>
    <scope>NUCLEOTIDE SEQUENCE</scope>
</reference>
<name>A0A0E9RFT8_ANGAN</name>
<organism evidence="1">
    <name type="scientific">Anguilla anguilla</name>
    <name type="common">European freshwater eel</name>
    <name type="synonym">Muraena anguilla</name>
    <dbReference type="NCBI Taxonomy" id="7936"/>
    <lineage>
        <taxon>Eukaryota</taxon>
        <taxon>Metazoa</taxon>
        <taxon>Chordata</taxon>
        <taxon>Craniata</taxon>
        <taxon>Vertebrata</taxon>
        <taxon>Euteleostomi</taxon>
        <taxon>Actinopterygii</taxon>
        <taxon>Neopterygii</taxon>
        <taxon>Teleostei</taxon>
        <taxon>Anguilliformes</taxon>
        <taxon>Anguillidae</taxon>
        <taxon>Anguilla</taxon>
    </lineage>
</organism>
<proteinExistence type="predicted"/>
<dbReference type="AlphaFoldDB" id="A0A0E9RFT8"/>
<dbReference type="EMBL" id="GBXM01080895">
    <property type="protein sequence ID" value="JAH27682.1"/>
    <property type="molecule type" value="Transcribed_RNA"/>
</dbReference>
<evidence type="ECO:0000313" key="1">
    <source>
        <dbReference type="EMBL" id="JAH27682.1"/>
    </source>
</evidence>
<accession>A0A0E9RFT8</accession>
<reference evidence="1" key="1">
    <citation type="submission" date="2014-11" db="EMBL/GenBank/DDBJ databases">
        <authorList>
            <person name="Amaro Gonzalez C."/>
        </authorList>
    </citation>
    <scope>NUCLEOTIDE SEQUENCE</scope>
</reference>
<protein>
    <submittedName>
        <fullName evidence="1">Uncharacterized protein</fullName>
    </submittedName>
</protein>
<sequence>MRTCVCACVCLYSSWQRDTEEYST</sequence>